<feature type="transmembrane region" description="Helical" evidence="5">
    <location>
        <begin position="207"/>
        <end position="226"/>
    </location>
</feature>
<accession>A0ABM8E4N2</accession>
<evidence type="ECO:0000313" key="6">
    <source>
        <dbReference type="EMBL" id="BDV32768.1"/>
    </source>
</evidence>
<protein>
    <recommendedName>
        <fullName evidence="5">Probable membrane transporter protein</fullName>
    </recommendedName>
</protein>
<feature type="transmembrane region" description="Helical" evidence="5">
    <location>
        <begin position="79"/>
        <end position="100"/>
    </location>
</feature>
<dbReference type="Pfam" id="PF01925">
    <property type="entry name" value="TauE"/>
    <property type="match status" value="1"/>
</dbReference>
<dbReference type="RefSeq" id="WP_281929966.1">
    <property type="nucleotide sequence ID" value="NZ_AP027142.1"/>
</dbReference>
<evidence type="ECO:0000256" key="5">
    <source>
        <dbReference type="RuleBase" id="RU363041"/>
    </source>
</evidence>
<keyword evidence="7" id="KW-1185">Reference proteome</keyword>
<comment type="subcellular location">
    <subcellularLocation>
        <location evidence="5">Cell membrane</location>
        <topology evidence="5">Multi-pass membrane protein</topology>
    </subcellularLocation>
    <subcellularLocation>
        <location evidence="1">Membrane</location>
        <topology evidence="1">Multi-pass membrane protein</topology>
    </subcellularLocation>
</comment>
<name>A0ABM8E4N2_9HYPH</name>
<feature type="transmembrane region" description="Helical" evidence="5">
    <location>
        <begin position="238"/>
        <end position="255"/>
    </location>
</feature>
<keyword evidence="5" id="KW-1003">Cell membrane</keyword>
<feature type="transmembrane region" description="Helical" evidence="5">
    <location>
        <begin position="48"/>
        <end position="67"/>
    </location>
</feature>
<feature type="transmembrane region" description="Helical" evidence="5">
    <location>
        <begin position="177"/>
        <end position="200"/>
    </location>
</feature>
<sequence>MLTPFVMKLAAGALSGVFVGFTLGLIGGGGSVLAVPLLVYFVGVPEPHIAIGTSSVAVSVNAVFNLVNHARSGAIKWRCASVFALFGVLGAFGGSTLGKLINGEKLLALFGLLMLVVGALMFLNRRGQGHPQVRLSRENFPRLAATGAATGALSGFFGVGGGFLIVPALMFAANLPILNAIGSSLVSVTAFGVTTAANYAVSGLVDWALAGAILGGGVIGGMIGAATARRLSAQRGTLATAFAGIVVTVALYVIWRSVGSLA</sequence>
<evidence type="ECO:0000256" key="2">
    <source>
        <dbReference type="ARBA" id="ARBA00022692"/>
    </source>
</evidence>
<dbReference type="InterPro" id="IPR051598">
    <property type="entry name" value="TSUP/Inactive_protease-like"/>
</dbReference>
<dbReference type="InterPro" id="IPR002781">
    <property type="entry name" value="TM_pro_TauE-like"/>
</dbReference>
<organism evidence="6 7">
    <name type="scientific">Methylocystis iwaonis</name>
    <dbReference type="NCBI Taxonomy" id="2885079"/>
    <lineage>
        <taxon>Bacteria</taxon>
        <taxon>Pseudomonadati</taxon>
        <taxon>Pseudomonadota</taxon>
        <taxon>Alphaproteobacteria</taxon>
        <taxon>Hyphomicrobiales</taxon>
        <taxon>Methylocystaceae</taxon>
        <taxon>Methylocystis</taxon>
    </lineage>
</organism>
<keyword evidence="2 5" id="KW-0812">Transmembrane</keyword>
<keyword evidence="4 5" id="KW-0472">Membrane</keyword>
<feature type="transmembrane region" description="Helical" evidence="5">
    <location>
        <begin position="143"/>
        <end position="171"/>
    </location>
</feature>
<dbReference type="Proteomes" id="UP001317629">
    <property type="component" value="Chromosome"/>
</dbReference>
<feature type="transmembrane region" description="Helical" evidence="5">
    <location>
        <begin position="12"/>
        <end position="42"/>
    </location>
</feature>
<gene>
    <name evidence="6" type="ORF">SS37A_02970</name>
</gene>
<evidence type="ECO:0000256" key="4">
    <source>
        <dbReference type="ARBA" id="ARBA00023136"/>
    </source>
</evidence>
<dbReference type="PANTHER" id="PTHR43701:SF2">
    <property type="entry name" value="MEMBRANE TRANSPORTER PROTEIN YJNA-RELATED"/>
    <property type="match status" value="1"/>
</dbReference>
<comment type="similarity">
    <text evidence="5">Belongs to the 4-toluene sulfonate uptake permease (TSUP) (TC 2.A.102) family.</text>
</comment>
<keyword evidence="3 5" id="KW-1133">Transmembrane helix</keyword>
<evidence type="ECO:0000313" key="7">
    <source>
        <dbReference type="Proteomes" id="UP001317629"/>
    </source>
</evidence>
<feature type="transmembrane region" description="Helical" evidence="5">
    <location>
        <begin position="106"/>
        <end position="123"/>
    </location>
</feature>
<evidence type="ECO:0000256" key="1">
    <source>
        <dbReference type="ARBA" id="ARBA00004141"/>
    </source>
</evidence>
<dbReference type="PANTHER" id="PTHR43701">
    <property type="entry name" value="MEMBRANE TRANSPORTER PROTEIN MJ0441-RELATED"/>
    <property type="match status" value="1"/>
</dbReference>
<proteinExistence type="inferred from homology"/>
<evidence type="ECO:0000256" key="3">
    <source>
        <dbReference type="ARBA" id="ARBA00022989"/>
    </source>
</evidence>
<dbReference type="EMBL" id="AP027142">
    <property type="protein sequence ID" value="BDV32768.1"/>
    <property type="molecule type" value="Genomic_DNA"/>
</dbReference>
<reference evidence="6 7" key="1">
    <citation type="journal article" date="2023" name="Int. J. Syst. Evol. Microbiol.">
        <title>Methylocystis iwaonis sp. nov., a type II methane-oxidizing bacterium from surface soil of a rice paddy field in Japan, and emended description of the genus Methylocystis (ex Whittenbury et al. 1970) Bowman et al. 1993.</title>
        <authorList>
            <person name="Kaise H."/>
            <person name="Sawadogo J.B."/>
            <person name="Alam M.S."/>
            <person name="Ueno C."/>
            <person name="Dianou D."/>
            <person name="Shinjo R."/>
            <person name="Asakawa S."/>
        </authorList>
    </citation>
    <scope>NUCLEOTIDE SEQUENCE [LARGE SCALE GENOMIC DNA]</scope>
    <source>
        <strain evidence="6 7">SS37A-Re</strain>
    </source>
</reference>